<gene>
    <name evidence="2" type="ORF">ACFQMJ_11365</name>
</gene>
<dbReference type="EMBL" id="JBHTAI010000006">
    <property type="protein sequence ID" value="MFC7149124.1"/>
    <property type="molecule type" value="Genomic_DNA"/>
</dbReference>
<evidence type="ECO:0000313" key="2">
    <source>
        <dbReference type="EMBL" id="MFC7149124.1"/>
    </source>
</evidence>
<evidence type="ECO:0000313" key="3">
    <source>
        <dbReference type="Proteomes" id="UP001596378"/>
    </source>
</evidence>
<dbReference type="PANTHER" id="PTHR43649">
    <property type="entry name" value="ARABINOSE-BINDING PROTEIN-RELATED"/>
    <property type="match status" value="1"/>
</dbReference>
<dbReference type="Proteomes" id="UP001596378">
    <property type="component" value="Unassembled WGS sequence"/>
</dbReference>
<protein>
    <submittedName>
        <fullName evidence="2">ABC transporter substrate-binding protein</fullName>
    </submittedName>
</protein>
<keyword evidence="1" id="KW-0732">Signal</keyword>
<dbReference type="PANTHER" id="PTHR43649:SF12">
    <property type="entry name" value="DIACETYLCHITOBIOSE BINDING PROTEIN DASA"/>
    <property type="match status" value="1"/>
</dbReference>
<dbReference type="RefSeq" id="WP_378054044.1">
    <property type="nucleotide sequence ID" value="NZ_JBHMDN010000079.1"/>
</dbReference>
<dbReference type="Pfam" id="PF01547">
    <property type="entry name" value="SBP_bac_1"/>
    <property type="match status" value="1"/>
</dbReference>
<dbReference type="InterPro" id="IPR006059">
    <property type="entry name" value="SBP"/>
</dbReference>
<keyword evidence="3" id="KW-1185">Reference proteome</keyword>
<dbReference type="SUPFAM" id="SSF53850">
    <property type="entry name" value="Periplasmic binding protein-like II"/>
    <property type="match status" value="1"/>
</dbReference>
<dbReference type="PROSITE" id="PS51257">
    <property type="entry name" value="PROKAR_LIPOPROTEIN"/>
    <property type="match status" value="1"/>
</dbReference>
<accession>A0ABW2FAI8</accession>
<dbReference type="Gene3D" id="3.40.190.10">
    <property type="entry name" value="Periplasmic binding protein-like II"/>
    <property type="match status" value="1"/>
</dbReference>
<dbReference type="InterPro" id="IPR050490">
    <property type="entry name" value="Bact_solute-bd_prot1"/>
</dbReference>
<name>A0ABW2FAI8_9BACL</name>
<feature type="chain" id="PRO_5046281736" evidence="1">
    <location>
        <begin position="27"/>
        <end position="526"/>
    </location>
</feature>
<comment type="caution">
    <text evidence="2">The sequence shown here is derived from an EMBL/GenBank/DDBJ whole genome shotgun (WGS) entry which is preliminary data.</text>
</comment>
<evidence type="ECO:0000256" key="1">
    <source>
        <dbReference type="SAM" id="SignalP"/>
    </source>
</evidence>
<reference evidence="3" key="1">
    <citation type="journal article" date="2019" name="Int. J. Syst. Evol. Microbiol.">
        <title>The Global Catalogue of Microorganisms (GCM) 10K type strain sequencing project: providing services to taxonomists for standard genome sequencing and annotation.</title>
        <authorList>
            <consortium name="The Broad Institute Genomics Platform"/>
            <consortium name="The Broad Institute Genome Sequencing Center for Infectious Disease"/>
            <person name="Wu L."/>
            <person name="Ma J."/>
        </authorList>
    </citation>
    <scope>NUCLEOTIDE SEQUENCE [LARGE SCALE GENOMIC DNA]</scope>
    <source>
        <strain evidence="3">KCTC 12907</strain>
    </source>
</reference>
<sequence>MNKRAGKTRKWVLTGMTLSLLVPTLAACNSGDGANDPNNRRTLRIGTMYGSKSDETWFRQQFTDMFEFTHSNIDIEVVPAIDYTEMQFEDYSKQQEPVDQMAKLKEIMTGSNPVDVMIISDMSMLGQLVSENMLKQLDPMLKEDKIDINEFVPTVIDGIKEQGDNFLYALTPTFQSSALYYNKKLFTDKGVEFPQDGMSWDDVFNLAKRVTSGTGKESVFGFTFNQWGAGDNYWDFQTFAAPLQLKMFDEKGETMTVNTPQWQNLWEKVAQLKKDRVTPSQEDMNYEQPQGEEYRYNPFQGQLFLNGKVAMTIGDYGMINQIQQLNDNNEKLKMEKLDWDVVTMPFHVGKEGFGGNIYLNQLAGINTNAANTEDAWEFIKFMNGKEWAKLKSRSTYELSARKEFVKVRDGMSYNIEAFTKLKPAPTQGSSLKEQELYREKPNLNLVNEMGSMLFSQVMQGSKSAKEALALWEEKGNDLLQKIKTNPKGNIDDPFGGISTDNGGGGGAIPLQKRALMEAAGEAVPVE</sequence>
<proteinExistence type="predicted"/>
<feature type="signal peptide" evidence="1">
    <location>
        <begin position="1"/>
        <end position="26"/>
    </location>
</feature>
<organism evidence="2 3">
    <name type="scientific">Cohnella cellulosilytica</name>
    <dbReference type="NCBI Taxonomy" id="986710"/>
    <lineage>
        <taxon>Bacteria</taxon>
        <taxon>Bacillati</taxon>
        <taxon>Bacillota</taxon>
        <taxon>Bacilli</taxon>
        <taxon>Bacillales</taxon>
        <taxon>Paenibacillaceae</taxon>
        <taxon>Cohnella</taxon>
    </lineage>
</organism>